<dbReference type="EMBL" id="CACRXK020011162">
    <property type="protein sequence ID" value="CAB4020873.1"/>
    <property type="molecule type" value="Genomic_DNA"/>
</dbReference>
<keyword evidence="2" id="KW-1185">Reference proteome</keyword>
<dbReference type="PANTHER" id="PTHR47331:SF6">
    <property type="entry name" value="DOUBLECORTIN DOMAIN-CONTAINING PROTEIN"/>
    <property type="match status" value="1"/>
</dbReference>
<evidence type="ECO:0000313" key="1">
    <source>
        <dbReference type="EMBL" id="CAB4020873.1"/>
    </source>
</evidence>
<comment type="caution">
    <text evidence="1">The sequence shown here is derived from an EMBL/GenBank/DDBJ whole genome shotgun (WGS) entry which is preliminary data.</text>
</comment>
<dbReference type="Proteomes" id="UP001152795">
    <property type="component" value="Unassembled WGS sequence"/>
</dbReference>
<name>A0A7D9KV80_PARCT</name>
<accession>A0A7D9KV80</accession>
<evidence type="ECO:0000313" key="2">
    <source>
        <dbReference type="Proteomes" id="UP001152795"/>
    </source>
</evidence>
<sequence>MNVLPCFRGRARECLPFVANKVGFIQSQTNPEQWQYIGTRDNPAEMCSRGSKAAHLIDSVLWWRGSQFLPKTELEWQLKNIVNEGGIGRKMEYTLTCLVQPTVSSSSPSWRLNP</sequence>
<dbReference type="AlphaFoldDB" id="A0A7D9KV80"/>
<proteinExistence type="predicted"/>
<protein>
    <submittedName>
        <fullName evidence="1">Uncharacterized protein</fullName>
    </submittedName>
</protein>
<dbReference type="OrthoDB" id="5984319at2759"/>
<organism evidence="1 2">
    <name type="scientific">Paramuricea clavata</name>
    <name type="common">Red gorgonian</name>
    <name type="synonym">Violescent sea-whip</name>
    <dbReference type="NCBI Taxonomy" id="317549"/>
    <lineage>
        <taxon>Eukaryota</taxon>
        <taxon>Metazoa</taxon>
        <taxon>Cnidaria</taxon>
        <taxon>Anthozoa</taxon>
        <taxon>Octocorallia</taxon>
        <taxon>Malacalcyonacea</taxon>
        <taxon>Plexauridae</taxon>
        <taxon>Paramuricea</taxon>
    </lineage>
</organism>
<dbReference type="PANTHER" id="PTHR47331">
    <property type="entry name" value="PHD-TYPE DOMAIN-CONTAINING PROTEIN"/>
    <property type="match status" value="1"/>
</dbReference>
<reference evidence="1" key="1">
    <citation type="submission" date="2020-04" db="EMBL/GenBank/DDBJ databases">
        <authorList>
            <person name="Alioto T."/>
            <person name="Alioto T."/>
            <person name="Gomez Garrido J."/>
        </authorList>
    </citation>
    <scope>NUCLEOTIDE SEQUENCE</scope>
    <source>
        <strain evidence="1">A484AB</strain>
    </source>
</reference>
<gene>
    <name evidence="1" type="ORF">PACLA_8A039815</name>
</gene>